<proteinExistence type="predicted"/>
<evidence type="ECO:0000313" key="2">
    <source>
        <dbReference type="Proteomes" id="UP001221189"/>
    </source>
</evidence>
<dbReference type="RefSeq" id="WP_273602096.1">
    <property type="nucleotide sequence ID" value="NZ_JAQQXT010000016.1"/>
</dbReference>
<comment type="caution">
    <text evidence="1">The sequence shown here is derived from an EMBL/GenBank/DDBJ whole genome shotgun (WGS) entry which is preliminary data.</text>
</comment>
<dbReference type="EMBL" id="JAQQXT010000016">
    <property type="protein sequence ID" value="MDC8774036.1"/>
    <property type="molecule type" value="Genomic_DNA"/>
</dbReference>
<gene>
    <name evidence="1" type="ORF">PRZ03_20950</name>
</gene>
<dbReference type="Proteomes" id="UP001221189">
    <property type="component" value="Unassembled WGS sequence"/>
</dbReference>
<keyword evidence="2" id="KW-1185">Reference proteome</keyword>
<sequence length="85" mass="9561">MEARRDQALARKLGGSIKEKTGVKLMPNCKDITRMTLAGEDRRLGAGARLVIRAHRLFCTGCNNFGKQLVLMRQTATQWRSDSQK</sequence>
<evidence type="ECO:0000313" key="1">
    <source>
        <dbReference type="EMBL" id="MDC8774036.1"/>
    </source>
</evidence>
<reference evidence="1 2" key="1">
    <citation type="submission" date="2022-10" db="EMBL/GenBank/DDBJ databases">
        <title>Paucibacter sp. hw1 Genome sequencing.</title>
        <authorList>
            <person name="Park S."/>
        </authorList>
    </citation>
    <scope>NUCLEOTIDE SEQUENCE [LARGE SCALE GENOMIC DNA]</scope>
    <source>
        <strain evidence="2">hw1</strain>
    </source>
</reference>
<name>A0ABT5KJH5_9BURK</name>
<organism evidence="1 2">
    <name type="scientific">Roseateles albus</name>
    <dbReference type="NCBI Taxonomy" id="2987525"/>
    <lineage>
        <taxon>Bacteria</taxon>
        <taxon>Pseudomonadati</taxon>
        <taxon>Pseudomonadota</taxon>
        <taxon>Betaproteobacteria</taxon>
        <taxon>Burkholderiales</taxon>
        <taxon>Sphaerotilaceae</taxon>
        <taxon>Roseateles</taxon>
    </lineage>
</organism>
<protein>
    <submittedName>
        <fullName evidence="1">Uncharacterized protein</fullName>
    </submittedName>
</protein>
<accession>A0ABT5KJH5</accession>